<dbReference type="Gene3D" id="3.30.1370.160">
    <property type="match status" value="1"/>
</dbReference>
<protein>
    <submittedName>
        <fullName evidence="3">RNA-binding protein</fullName>
    </submittedName>
</protein>
<evidence type="ECO:0000313" key="3">
    <source>
        <dbReference type="EMBL" id="OPF88270.1"/>
    </source>
</evidence>
<accession>A0A1V4DJ58</accession>
<keyword evidence="1" id="KW-0694">RNA-binding</keyword>
<dbReference type="AlphaFoldDB" id="A0A1V4DJ58"/>
<dbReference type="InterPro" id="IPR012677">
    <property type="entry name" value="Nucleotide-bd_a/b_plait_sf"/>
</dbReference>
<dbReference type="RefSeq" id="WP_079347410.1">
    <property type="nucleotide sequence ID" value="NZ_MVAB01000001.1"/>
</dbReference>
<dbReference type="CDD" id="cd00165">
    <property type="entry name" value="S4"/>
    <property type="match status" value="1"/>
</dbReference>
<dbReference type="Gene3D" id="3.30.70.330">
    <property type="match status" value="1"/>
</dbReference>
<evidence type="ECO:0000313" key="4">
    <source>
        <dbReference type="Proteomes" id="UP000189970"/>
    </source>
</evidence>
<evidence type="ECO:0000259" key="2">
    <source>
        <dbReference type="SMART" id="SM00363"/>
    </source>
</evidence>
<dbReference type="EMBL" id="MVAB01000001">
    <property type="protein sequence ID" value="OPF88270.1"/>
    <property type="molecule type" value="Genomic_DNA"/>
</dbReference>
<gene>
    <name evidence="3" type="ORF">BW731_08845</name>
</gene>
<dbReference type="Proteomes" id="UP000189970">
    <property type="component" value="Unassembled WGS sequence"/>
</dbReference>
<dbReference type="Pfam" id="PF21278">
    <property type="entry name" value="YlmH_1st"/>
    <property type="match status" value="1"/>
</dbReference>
<organism evidence="3 4">
    <name type="scientific">Vagococcus martis</name>
    <dbReference type="NCBI Taxonomy" id="1768210"/>
    <lineage>
        <taxon>Bacteria</taxon>
        <taxon>Bacillati</taxon>
        <taxon>Bacillota</taxon>
        <taxon>Bacilli</taxon>
        <taxon>Lactobacillales</taxon>
        <taxon>Enterococcaceae</taxon>
        <taxon>Vagococcus</taxon>
    </lineage>
</organism>
<dbReference type="InterPro" id="IPR040591">
    <property type="entry name" value="RqcP2_RBD"/>
</dbReference>
<dbReference type="PROSITE" id="PS50889">
    <property type="entry name" value="S4"/>
    <property type="match status" value="1"/>
</dbReference>
<feature type="domain" description="RNA-binding S4" evidence="2">
    <location>
        <begin position="183"/>
        <end position="240"/>
    </location>
</feature>
<proteinExistence type="predicted"/>
<sequence>MQANVYQHFRKDEHPFIDIVGNWMEQVEMQYAPVVTDFLNPREMFILKTLVGNSEDISLSFFGGYDFSERKCAILYPSYYEPSETDYEVLVYQIKYPLKFGHLTHGKVLGTLMSTGVKREFIGDIITDGQQWQVFLKKSIANYIIQQVDKIGSFGVKFDEVSWKDILQPIDEWTEESLTISSLRIDNIISTVYNISRQRSKLIVESKKVKVNWTEVDRVDYLVDYLDIISVRGLGRVQLQETLGKTKKDKIRLKIKVLRK</sequence>
<dbReference type="SUPFAM" id="SSF55174">
    <property type="entry name" value="Alpha-L RNA-binding motif"/>
    <property type="match status" value="1"/>
</dbReference>
<dbReference type="InterPro" id="IPR002942">
    <property type="entry name" value="S4_RNA-bd"/>
</dbReference>
<dbReference type="InterPro" id="IPR048443">
    <property type="entry name" value="RqcP2_N"/>
</dbReference>
<comment type="caution">
    <text evidence="3">The sequence shown here is derived from an EMBL/GenBank/DDBJ whole genome shotgun (WGS) entry which is preliminary data.</text>
</comment>
<dbReference type="SMART" id="SM00363">
    <property type="entry name" value="S4"/>
    <property type="match status" value="1"/>
</dbReference>
<keyword evidence="4" id="KW-1185">Reference proteome</keyword>
<dbReference type="Pfam" id="PF17774">
    <property type="entry name" value="YlmH_RBD"/>
    <property type="match status" value="1"/>
</dbReference>
<dbReference type="GO" id="GO:0003723">
    <property type="term" value="F:RNA binding"/>
    <property type="evidence" value="ECO:0007669"/>
    <property type="project" value="UniProtKB-KW"/>
</dbReference>
<evidence type="ECO:0000256" key="1">
    <source>
        <dbReference type="PROSITE-ProRule" id="PRU00182"/>
    </source>
</evidence>
<reference evidence="3 4" key="1">
    <citation type="submission" date="2017-02" db="EMBL/GenBank/DDBJ databases">
        <title>Vagococcus cremeus sp. nov., isolated from the small intestine of a marten, Martes flavigula.</title>
        <authorList>
            <person name="Tak E.J."/>
            <person name="Bae J.-W."/>
        </authorList>
    </citation>
    <scope>NUCLEOTIDE SEQUENCE [LARGE SCALE GENOMIC DNA]</scope>
    <source>
        <strain evidence="3 4">D7T301</strain>
    </source>
</reference>
<name>A0A1V4DJ58_9ENTE</name>